<feature type="transmembrane region" description="Helical" evidence="1">
    <location>
        <begin position="21"/>
        <end position="43"/>
    </location>
</feature>
<gene>
    <name evidence="2" type="ORF">A2478_05100</name>
</gene>
<evidence type="ECO:0000313" key="3">
    <source>
        <dbReference type="Proteomes" id="UP000179001"/>
    </source>
</evidence>
<dbReference type="EMBL" id="MFGJ01000007">
    <property type="protein sequence ID" value="OGF31831.1"/>
    <property type="molecule type" value="Genomic_DNA"/>
</dbReference>
<name>A0A1F5T037_9BACT</name>
<dbReference type="STRING" id="1798002.A2478_05100"/>
<dbReference type="AlphaFoldDB" id="A0A1F5T037"/>
<sequence>MLVSFYRFIENIKTSPARRDKIIVISNILALIINLIIWGFLYWSLRGIIGDNPESSTIPLHYNVFFGVDKFGKWYQAFILPLLGLIILLVNFVLAQIYFSKKSLLSYFLTISCVFIQIILLVSSFLIILINL</sequence>
<protein>
    <recommendedName>
        <fullName evidence="4">DUF1648 domain-containing protein</fullName>
    </recommendedName>
</protein>
<evidence type="ECO:0008006" key="4">
    <source>
        <dbReference type="Google" id="ProtNLM"/>
    </source>
</evidence>
<comment type="caution">
    <text evidence="2">The sequence shown here is derived from an EMBL/GenBank/DDBJ whole genome shotgun (WGS) entry which is preliminary data.</text>
</comment>
<reference evidence="2 3" key="1">
    <citation type="journal article" date="2016" name="Nat. Commun.">
        <title>Thousands of microbial genomes shed light on interconnected biogeochemical processes in an aquifer system.</title>
        <authorList>
            <person name="Anantharaman K."/>
            <person name="Brown C.T."/>
            <person name="Hug L.A."/>
            <person name="Sharon I."/>
            <person name="Castelle C.J."/>
            <person name="Probst A.J."/>
            <person name="Thomas B.C."/>
            <person name="Singh A."/>
            <person name="Wilkins M.J."/>
            <person name="Karaoz U."/>
            <person name="Brodie E.L."/>
            <person name="Williams K.H."/>
            <person name="Hubbard S.S."/>
            <person name="Banfield J.F."/>
        </authorList>
    </citation>
    <scope>NUCLEOTIDE SEQUENCE [LARGE SCALE GENOMIC DNA]</scope>
</reference>
<keyword evidence="1" id="KW-0812">Transmembrane</keyword>
<keyword evidence="1" id="KW-0472">Membrane</keyword>
<keyword evidence="1" id="KW-1133">Transmembrane helix</keyword>
<dbReference type="Proteomes" id="UP000179001">
    <property type="component" value="Unassembled WGS sequence"/>
</dbReference>
<feature type="transmembrane region" description="Helical" evidence="1">
    <location>
        <begin position="107"/>
        <end position="130"/>
    </location>
</feature>
<feature type="transmembrane region" description="Helical" evidence="1">
    <location>
        <begin position="74"/>
        <end position="95"/>
    </location>
</feature>
<proteinExistence type="predicted"/>
<evidence type="ECO:0000313" key="2">
    <source>
        <dbReference type="EMBL" id="OGF31831.1"/>
    </source>
</evidence>
<accession>A0A1F5T037</accession>
<evidence type="ECO:0000256" key="1">
    <source>
        <dbReference type="SAM" id="Phobius"/>
    </source>
</evidence>
<organism evidence="2 3">
    <name type="scientific">Candidatus Falkowbacteria bacterium RIFOXYC2_FULL_36_12</name>
    <dbReference type="NCBI Taxonomy" id="1798002"/>
    <lineage>
        <taxon>Bacteria</taxon>
        <taxon>Candidatus Falkowiibacteriota</taxon>
    </lineage>
</organism>